<reference evidence="2" key="1">
    <citation type="submission" date="2022-11" db="UniProtKB">
        <authorList>
            <consortium name="WormBaseParasite"/>
        </authorList>
    </citation>
    <scope>IDENTIFICATION</scope>
</reference>
<sequence length="74" mass="8606">MNEARSVRHFPYRTLPKEKDLIIQERCDLCQWNKPARQKTRTALKPITIMGLFHRVGVDCMIPTTTISSFPSTM</sequence>
<protein>
    <submittedName>
        <fullName evidence="2">Uncharacterized protein</fullName>
    </submittedName>
</protein>
<accession>A0A915JPS9</accession>
<dbReference type="WBParaSite" id="nRc.2.0.1.t28103-RA">
    <property type="protein sequence ID" value="nRc.2.0.1.t28103-RA"/>
    <property type="gene ID" value="nRc.2.0.1.g28103"/>
</dbReference>
<dbReference type="Proteomes" id="UP000887565">
    <property type="component" value="Unplaced"/>
</dbReference>
<keyword evidence="1" id="KW-1185">Reference proteome</keyword>
<organism evidence="1 2">
    <name type="scientific">Romanomermis culicivorax</name>
    <name type="common">Nematode worm</name>
    <dbReference type="NCBI Taxonomy" id="13658"/>
    <lineage>
        <taxon>Eukaryota</taxon>
        <taxon>Metazoa</taxon>
        <taxon>Ecdysozoa</taxon>
        <taxon>Nematoda</taxon>
        <taxon>Enoplea</taxon>
        <taxon>Dorylaimia</taxon>
        <taxon>Mermithida</taxon>
        <taxon>Mermithoidea</taxon>
        <taxon>Mermithidae</taxon>
        <taxon>Romanomermis</taxon>
    </lineage>
</organism>
<evidence type="ECO:0000313" key="1">
    <source>
        <dbReference type="Proteomes" id="UP000887565"/>
    </source>
</evidence>
<dbReference type="AlphaFoldDB" id="A0A915JPS9"/>
<proteinExistence type="predicted"/>
<evidence type="ECO:0000313" key="2">
    <source>
        <dbReference type="WBParaSite" id="nRc.2.0.1.t28103-RA"/>
    </source>
</evidence>
<name>A0A915JPS9_ROMCU</name>